<keyword evidence="9" id="KW-0175">Coiled coil</keyword>
<protein>
    <recommendedName>
        <fullName evidence="3">asparagine synthase (glutamine-hydrolyzing)</fullName>
        <ecNumber evidence="3">6.3.5.4</ecNumber>
    </recommendedName>
</protein>
<reference evidence="12" key="1">
    <citation type="submission" date="2016-10" db="EMBL/GenBank/DDBJ databases">
        <authorList>
            <person name="Varghese N."/>
            <person name="Submissions S."/>
        </authorList>
    </citation>
    <scope>NUCLEOTIDE SEQUENCE [LARGE SCALE GENOMIC DNA]</scope>
    <source>
        <strain evidence="12">XJ109</strain>
    </source>
</reference>
<dbReference type="STRING" id="684065.SAMN05421738_103121"/>
<feature type="coiled-coil region" evidence="9">
    <location>
        <begin position="315"/>
        <end position="342"/>
    </location>
</feature>
<feature type="domain" description="Glutamine amidotransferase type-2" evidence="10">
    <location>
        <begin position="2"/>
        <end position="238"/>
    </location>
</feature>
<dbReference type="CDD" id="cd00712">
    <property type="entry name" value="AsnB"/>
    <property type="match status" value="1"/>
</dbReference>
<keyword evidence="12" id="KW-1185">Reference proteome</keyword>
<organism evidence="11 12">
    <name type="scientific">Algoriella xinjiangensis</name>
    <dbReference type="NCBI Taxonomy" id="684065"/>
    <lineage>
        <taxon>Bacteria</taxon>
        <taxon>Pseudomonadati</taxon>
        <taxon>Bacteroidota</taxon>
        <taxon>Flavobacteriia</taxon>
        <taxon>Flavobacteriales</taxon>
        <taxon>Weeksellaceae</taxon>
        <taxon>Algoriella</taxon>
    </lineage>
</organism>
<evidence type="ECO:0000256" key="5">
    <source>
        <dbReference type="ARBA" id="ARBA00022840"/>
    </source>
</evidence>
<dbReference type="Gene3D" id="3.40.50.620">
    <property type="entry name" value="HUPs"/>
    <property type="match status" value="1"/>
</dbReference>
<dbReference type="OrthoDB" id="9763290at2"/>
<dbReference type="GO" id="GO:0005524">
    <property type="term" value="F:ATP binding"/>
    <property type="evidence" value="ECO:0007669"/>
    <property type="project" value="UniProtKB-KW"/>
</dbReference>
<dbReference type="EMBL" id="FOUZ01000003">
    <property type="protein sequence ID" value="SFM85133.1"/>
    <property type="molecule type" value="Genomic_DNA"/>
</dbReference>
<dbReference type="Proteomes" id="UP000199149">
    <property type="component" value="Unassembled WGS sequence"/>
</dbReference>
<comment type="pathway">
    <text evidence="1">Amino-acid biosynthesis; L-asparagine biosynthesis; L-asparagine from L-aspartate (L-Gln route): step 1/1.</text>
</comment>
<dbReference type="SUPFAM" id="SSF56235">
    <property type="entry name" value="N-terminal nucleophile aminohydrolases (Ntn hydrolases)"/>
    <property type="match status" value="1"/>
</dbReference>
<dbReference type="NCBIfam" id="TIGR01536">
    <property type="entry name" value="asn_synth_AEB"/>
    <property type="match status" value="1"/>
</dbReference>
<dbReference type="AlphaFoldDB" id="A0A1I4U8W2"/>
<name>A0A1I4U8W2_9FLAO</name>
<evidence type="ECO:0000313" key="12">
    <source>
        <dbReference type="Proteomes" id="UP000199149"/>
    </source>
</evidence>
<dbReference type="SUPFAM" id="SSF52402">
    <property type="entry name" value="Adenine nucleotide alpha hydrolases-like"/>
    <property type="match status" value="1"/>
</dbReference>
<evidence type="ECO:0000256" key="4">
    <source>
        <dbReference type="ARBA" id="ARBA00022741"/>
    </source>
</evidence>
<dbReference type="GO" id="GO:0006529">
    <property type="term" value="P:asparagine biosynthetic process"/>
    <property type="evidence" value="ECO:0007669"/>
    <property type="project" value="InterPro"/>
</dbReference>
<dbReference type="EC" id="6.3.5.4" evidence="3"/>
<dbReference type="InterPro" id="IPR051786">
    <property type="entry name" value="ASN_synthetase/amidase"/>
</dbReference>
<keyword evidence="6" id="KW-0315">Glutamine amidotransferase</keyword>
<evidence type="ECO:0000256" key="2">
    <source>
        <dbReference type="ARBA" id="ARBA00005752"/>
    </source>
</evidence>
<sequence length="624" mass="73499">MCGISGIFSKNKFYDSAIINSLKSIKHRGPNNTVHASFMDEKFHLFSSELSDQKTQQEFQNSTKISSNNWIGFNRLSIIDLSNNGMQPFYDNYSKTTFLFNGEVYNYKELRENFLKEITFTSDSDSEVVFQLYLKLGDDFIHHLRGMFVITLVDYSKNELKVWRDRFGIKPFYYFLDKEKIIFSSEMKGIFATDLVKKEIDFKHLAYSYYLNTSFAPNTVYEQVKSLEAATKLTVNLTNFSCKKETYWTLNYNPDQRKIRQDEFLNDVKQVVELAAISDVKQAVMLSGGLDSGLLAYQFNQLKVEIDAITIYNNQVEEQNELEFAESNAKNANLNLLAFEIENKVNLQTIKEYCLAEEEPNSSPEPAYFLAKKAHKNKYVVLQNALGLDELFYGYGYYYQAKQLQKIQPFLLKPFKYLLKGSKRNKYEEITTFSLETSPFVMRSIASWEEIKQLFKDYNSDNWEHPISVLMKQVKQTNPKFESFPLLKKISYLDFYYYISSHHTFHSDQPSMQFETEMRFPYLDHQFVQKYFNCTNLDKGLTKKNNKPYLRKNVNKILSSDVLYMPKKGFSMPTKNWLKDVNLERDFSDLETYFGSEYKNWMNNPAKKWLMISTVYFLRNEDKT</sequence>
<dbReference type="InterPro" id="IPR029055">
    <property type="entry name" value="Ntn_hydrolases_N"/>
</dbReference>
<keyword evidence="5 8" id="KW-0067">ATP-binding</keyword>
<dbReference type="Pfam" id="PF00733">
    <property type="entry name" value="Asn_synthase"/>
    <property type="match status" value="1"/>
</dbReference>
<keyword evidence="4 8" id="KW-0547">Nucleotide-binding</keyword>
<dbReference type="InterPro" id="IPR017932">
    <property type="entry name" value="GATase_2_dom"/>
</dbReference>
<dbReference type="PANTHER" id="PTHR43284">
    <property type="entry name" value="ASPARAGINE SYNTHETASE (GLUTAMINE-HYDROLYZING)"/>
    <property type="match status" value="1"/>
</dbReference>
<dbReference type="PIRSF" id="PIRSF001589">
    <property type="entry name" value="Asn_synthetase_glu-h"/>
    <property type="match status" value="1"/>
</dbReference>
<feature type="binding site" evidence="8">
    <location>
        <position position="125"/>
    </location>
    <ligand>
        <name>L-glutamine</name>
        <dbReference type="ChEBI" id="CHEBI:58359"/>
    </ligand>
</feature>
<dbReference type="PROSITE" id="PS51278">
    <property type="entry name" value="GATASE_TYPE_2"/>
    <property type="match status" value="1"/>
</dbReference>
<dbReference type="InterPro" id="IPR033738">
    <property type="entry name" value="AsnB_N"/>
</dbReference>
<dbReference type="PANTHER" id="PTHR43284:SF1">
    <property type="entry name" value="ASPARAGINE SYNTHETASE"/>
    <property type="match status" value="1"/>
</dbReference>
<evidence type="ECO:0000256" key="3">
    <source>
        <dbReference type="ARBA" id="ARBA00012737"/>
    </source>
</evidence>
<dbReference type="Gene3D" id="3.60.20.10">
    <property type="entry name" value="Glutamine Phosphoribosylpyrophosphate, subunit 1, domain 1"/>
    <property type="match status" value="1"/>
</dbReference>
<gene>
    <name evidence="11" type="ORF">SAMN05421738_103121</name>
</gene>
<dbReference type="InterPro" id="IPR001962">
    <property type="entry name" value="Asn_synthase"/>
</dbReference>
<proteinExistence type="inferred from homology"/>
<accession>A0A1I4U8W2</accession>
<dbReference type="GO" id="GO:0004066">
    <property type="term" value="F:asparagine synthase (glutamine-hydrolyzing) activity"/>
    <property type="evidence" value="ECO:0007669"/>
    <property type="project" value="UniProtKB-EC"/>
</dbReference>
<evidence type="ECO:0000256" key="7">
    <source>
        <dbReference type="ARBA" id="ARBA00048741"/>
    </source>
</evidence>
<evidence type="ECO:0000256" key="8">
    <source>
        <dbReference type="PIRSR" id="PIRSR001589-2"/>
    </source>
</evidence>
<evidence type="ECO:0000259" key="10">
    <source>
        <dbReference type="PROSITE" id="PS51278"/>
    </source>
</evidence>
<dbReference type="CDD" id="cd01991">
    <property type="entry name" value="Asn_synthase_B_C"/>
    <property type="match status" value="1"/>
</dbReference>
<evidence type="ECO:0000256" key="6">
    <source>
        <dbReference type="ARBA" id="ARBA00022962"/>
    </source>
</evidence>
<dbReference type="InterPro" id="IPR014729">
    <property type="entry name" value="Rossmann-like_a/b/a_fold"/>
</dbReference>
<dbReference type="Pfam" id="PF13537">
    <property type="entry name" value="GATase_7"/>
    <property type="match status" value="1"/>
</dbReference>
<evidence type="ECO:0000256" key="9">
    <source>
        <dbReference type="SAM" id="Coils"/>
    </source>
</evidence>
<comment type="similarity">
    <text evidence="2">Belongs to the asparagine synthetase family.</text>
</comment>
<evidence type="ECO:0000256" key="1">
    <source>
        <dbReference type="ARBA" id="ARBA00005187"/>
    </source>
</evidence>
<comment type="catalytic activity">
    <reaction evidence="7">
        <text>L-aspartate + L-glutamine + ATP + H2O = L-asparagine + L-glutamate + AMP + diphosphate + H(+)</text>
        <dbReference type="Rhea" id="RHEA:12228"/>
        <dbReference type="ChEBI" id="CHEBI:15377"/>
        <dbReference type="ChEBI" id="CHEBI:15378"/>
        <dbReference type="ChEBI" id="CHEBI:29985"/>
        <dbReference type="ChEBI" id="CHEBI:29991"/>
        <dbReference type="ChEBI" id="CHEBI:30616"/>
        <dbReference type="ChEBI" id="CHEBI:33019"/>
        <dbReference type="ChEBI" id="CHEBI:58048"/>
        <dbReference type="ChEBI" id="CHEBI:58359"/>
        <dbReference type="ChEBI" id="CHEBI:456215"/>
        <dbReference type="EC" id="6.3.5.4"/>
    </reaction>
</comment>
<evidence type="ECO:0000313" key="11">
    <source>
        <dbReference type="EMBL" id="SFM85133.1"/>
    </source>
</evidence>
<dbReference type="InterPro" id="IPR006426">
    <property type="entry name" value="Asn_synth_AEB"/>
</dbReference>
<dbReference type="RefSeq" id="WP_092906691.1">
    <property type="nucleotide sequence ID" value="NZ_FOUZ01000003.1"/>
</dbReference>